<protein>
    <submittedName>
        <fullName evidence="2">Pentaxin</fullName>
    </submittedName>
</protein>
<accession>A0A1I8IZB6</accession>
<dbReference type="Gene3D" id="2.60.120.200">
    <property type="match status" value="1"/>
</dbReference>
<proteinExistence type="predicted"/>
<dbReference type="Proteomes" id="UP000095280">
    <property type="component" value="Unplaced"/>
</dbReference>
<sequence length="297" mass="33808">MVFSNRANASYAVINNRTKILPKQYNFTIALFVKLFHLNETGTLFSLRKTATGIMFEFGTAVAIDAFISRLILSSRLGERMRRLSLVFSFKIDNLRPREWYHLAWTNLMHPRNRSTDWKVYITPPQGGTLPPKIKRSVGGSNIAEGATLPNRTELYLGQNSPNASNHFDMRFAFLGEISHFNMWNETLTREDVAPWLRMTNTGSAATRWNGPTCATAPAAKRDAQVAFKHSVRIQRCRCADVIYFGKKVSALQGVQSYLLKMSWQASHLQWAEDVLSRDHATLLKMSLQRSPAVIYF</sequence>
<dbReference type="SUPFAM" id="SSF49899">
    <property type="entry name" value="Concanavalin A-like lectins/glucanases"/>
    <property type="match status" value="1"/>
</dbReference>
<evidence type="ECO:0000313" key="1">
    <source>
        <dbReference type="Proteomes" id="UP000095280"/>
    </source>
</evidence>
<name>A0A1I8IZB6_9PLAT</name>
<evidence type="ECO:0000313" key="2">
    <source>
        <dbReference type="WBParaSite" id="maker-uti_cns_0036714-snap-gene-0.2-mRNA-1"/>
    </source>
</evidence>
<dbReference type="WBParaSite" id="maker-uti_cns_0036714-snap-gene-0.2-mRNA-1">
    <property type="protein sequence ID" value="maker-uti_cns_0036714-snap-gene-0.2-mRNA-1"/>
    <property type="gene ID" value="maker-uti_cns_0036714-snap-gene-0.2"/>
</dbReference>
<reference evidence="2" key="1">
    <citation type="submission" date="2016-11" db="UniProtKB">
        <authorList>
            <consortium name="WormBaseParasite"/>
        </authorList>
    </citation>
    <scope>IDENTIFICATION</scope>
</reference>
<dbReference type="InterPro" id="IPR013320">
    <property type="entry name" value="ConA-like_dom_sf"/>
</dbReference>
<organism evidence="1 2">
    <name type="scientific">Macrostomum lignano</name>
    <dbReference type="NCBI Taxonomy" id="282301"/>
    <lineage>
        <taxon>Eukaryota</taxon>
        <taxon>Metazoa</taxon>
        <taxon>Spiralia</taxon>
        <taxon>Lophotrochozoa</taxon>
        <taxon>Platyhelminthes</taxon>
        <taxon>Rhabditophora</taxon>
        <taxon>Macrostomorpha</taxon>
        <taxon>Macrostomida</taxon>
        <taxon>Macrostomidae</taxon>
        <taxon>Macrostomum</taxon>
    </lineage>
</organism>
<keyword evidence="1" id="KW-1185">Reference proteome</keyword>
<dbReference type="AlphaFoldDB" id="A0A1I8IZB6"/>